<feature type="domain" description="D-isomer specific 2-hydroxyacid dehydrogenase catalytic" evidence="5">
    <location>
        <begin position="4"/>
        <end position="313"/>
    </location>
</feature>
<dbReference type="PROSITE" id="PS00670">
    <property type="entry name" value="D_2_HYDROXYACID_DH_2"/>
    <property type="match status" value="1"/>
</dbReference>
<dbReference type="AlphaFoldDB" id="A0AAP2W5R0"/>
<keyword evidence="3" id="KW-0520">NAD</keyword>
<evidence type="ECO:0000313" key="8">
    <source>
        <dbReference type="Proteomes" id="UP001320159"/>
    </source>
</evidence>
<gene>
    <name evidence="7" type="ORF">CUJ83_05085</name>
</gene>
<dbReference type="CDD" id="cd12172">
    <property type="entry name" value="PGDH_like_2"/>
    <property type="match status" value="1"/>
</dbReference>
<keyword evidence="2 4" id="KW-0560">Oxidoreductase</keyword>
<keyword evidence="8" id="KW-1185">Reference proteome</keyword>
<dbReference type="InterPro" id="IPR050418">
    <property type="entry name" value="D-iso_2-hydroxyacid_DH_PdxB"/>
</dbReference>
<dbReference type="PANTHER" id="PTHR43761">
    <property type="entry name" value="D-ISOMER SPECIFIC 2-HYDROXYACID DEHYDROGENASE FAMILY PROTEIN (AFU_ORTHOLOGUE AFUA_1G13630)"/>
    <property type="match status" value="1"/>
</dbReference>
<dbReference type="SUPFAM" id="SSF52283">
    <property type="entry name" value="Formate/glycerate dehydrogenase catalytic domain-like"/>
    <property type="match status" value="1"/>
</dbReference>
<reference evidence="7 8" key="1">
    <citation type="submission" date="2017-11" db="EMBL/GenBank/DDBJ databases">
        <title>Isolation and Characterization of Family Methanocellaceae Species from Potential Methane Hydrate Area Offshore Southwestern Taiwan.</title>
        <authorList>
            <person name="Zhang W.-L."/>
            <person name="Chen W.-C."/>
            <person name="Lai M.-C."/>
            <person name="Chen S.-C."/>
        </authorList>
    </citation>
    <scope>NUCLEOTIDE SEQUENCE [LARGE SCALE GENOMIC DNA]</scope>
    <source>
        <strain evidence="7 8">CWC-04</strain>
    </source>
</reference>
<comment type="caution">
    <text evidence="7">The sequence shown here is derived from an EMBL/GenBank/DDBJ whole genome shotgun (WGS) entry which is preliminary data.</text>
</comment>
<dbReference type="PROSITE" id="PS00671">
    <property type="entry name" value="D_2_HYDROXYACID_DH_3"/>
    <property type="match status" value="1"/>
</dbReference>
<dbReference type="InterPro" id="IPR006140">
    <property type="entry name" value="D-isomer_DH_NAD-bd"/>
</dbReference>
<evidence type="ECO:0000259" key="6">
    <source>
        <dbReference type="Pfam" id="PF02826"/>
    </source>
</evidence>
<dbReference type="RefSeq" id="WP_230741202.1">
    <property type="nucleotide sequence ID" value="NZ_PGCK01000003.1"/>
</dbReference>
<dbReference type="SUPFAM" id="SSF51735">
    <property type="entry name" value="NAD(P)-binding Rossmann-fold domains"/>
    <property type="match status" value="1"/>
</dbReference>
<evidence type="ECO:0000259" key="5">
    <source>
        <dbReference type="Pfam" id="PF00389"/>
    </source>
</evidence>
<evidence type="ECO:0000313" key="7">
    <source>
        <dbReference type="EMBL" id="MCD1294372.1"/>
    </source>
</evidence>
<accession>A0AAP2W5R0</accession>
<dbReference type="InterPro" id="IPR029753">
    <property type="entry name" value="D-isomer_DH_CS"/>
</dbReference>
<evidence type="ECO:0000256" key="1">
    <source>
        <dbReference type="ARBA" id="ARBA00005854"/>
    </source>
</evidence>
<evidence type="ECO:0000256" key="3">
    <source>
        <dbReference type="ARBA" id="ARBA00023027"/>
    </source>
</evidence>
<evidence type="ECO:0000256" key="2">
    <source>
        <dbReference type="ARBA" id="ARBA00023002"/>
    </source>
</evidence>
<dbReference type="PANTHER" id="PTHR43761:SF1">
    <property type="entry name" value="D-ISOMER SPECIFIC 2-HYDROXYACID DEHYDROGENASE CATALYTIC DOMAIN-CONTAINING PROTEIN-RELATED"/>
    <property type="match status" value="1"/>
</dbReference>
<sequence length="326" mass="36166">MKIVISEPIYLTEKYKSRLKALGDIDTYDSMPASEDEFIKRIKDAEIVIAGRYGFTGESIRKAPGLRMIALWQTGYDNVDLKAATGQGIVVSNVPDYAFDSVAEYAFALMLNLLRKVDKADKELHRGMFDWRRYMGSELLNKTIGVLGLGDIGNRVVQIAHGFNMNVLAVTAHPSPERAKALGLEFVDLDTLLARSDIVTLHLPLTSKTEHMIGAREIARMKPTAILINTARGKIVDERALISALKEKRIAGAGLDVFETEPLPMDSPLMELDNVVLTPHIAFLTRESVDDCTRVTVENVEMFIRGRPQNVVNRAVIAERGQESVA</sequence>
<comment type="similarity">
    <text evidence="1 4">Belongs to the D-isomer specific 2-hydroxyacid dehydrogenase family.</text>
</comment>
<feature type="domain" description="D-isomer specific 2-hydroxyacid dehydrogenase NAD-binding" evidence="6">
    <location>
        <begin position="107"/>
        <end position="282"/>
    </location>
</feature>
<dbReference type="Proteomes" id="UP001320159">
    <property type="component" value="Unassembled WGS sequence"/>
</dbReference>
<organism evidence="7 8">
    <name type="scientific">Methanooceanicella nereidis</name>
    <dbReference type="NCBI Taxonomy" id="2052831"/>
    <lineage>
        <taxon>Archaea</taxon>
        <taxon>Methanobacteriati</taxon>
        <taxon>Methanobacteriota</taxon>
        <taxon>Stenosarchaea group</taxon>
        <taxon>Methanomicrobia</taxon>
        <taxon>Methanocellales</taxon>
        <taxon>Methanocellaceae</taxon>
        <taxon>Methanooceanicella</taxon>
    </lineage>
</organism>
<dbReference type="Pfam" id="PF00389">
    <property type="entry name" value="2-Hacid_dh"/>
    <property type="match status" value="1"/>
</dbReference>
<dbReference type="Pfam" id="PF02826">
    <property type="entry name" value="2-Hacid_dh_C"/>
    <property type="match status" value="1"/>
</dbReference>
<dbReference type="InterPro" id="IPR036291">
    <property type="entry name" value="NAD(P)-bd_dom_sf"/>
</dbReference>
<name>A0AAP2W5R0_9EURY</name>
<dbReference type="FunFam" id="3.40.50.720:FF:000203">
    <property type="entry name" value="D-3-phosphoglycerate dehydrogenase (SerA)"/>
    <property type="match status" value="1"/>
</dbReference>
<protein>
    <submittedName>
        <fullName evidence="7">Glycerate dehydrogenase</fullName>
    </submittedName>
</protein>
<proteinExistence type="inferred from homology"/>
<evidence type="ECO:0000256" key="4">
    <source>
        <dbReference type="RuleBase" id="RU003719"/>
    </source>
</evidence>
<dbReference type="Gene3D" id="3.40.50.720">
    <property type="entry name" value="NAD(P)-binding Rossmann-like Domain"/>
    <property type="match status" value="2"/>
</dbReference>
<dbReference type="InterPro" id="IPR006139">
    <property type="entry name" value="D-isomer_2_OHA_DH_cat_dom"/>
</dbReference>
<dbReference type="EMBL" id="PGCK01000003">
    <property type="protein sequence ID" value="MCD1294372.1"/>
    <property type="molecule type" value="Genomic_DNA"/>
</dbReference>
<dbReference type="GO" id="GO:0051287">
    <property type="term" value="F:NAD binding"/>
    <property type="evidence" value="ECO:0007669"/>
    <property type="project" value="InterPro"/>
</dbReference>
<dbReference type="GO" id="GO:0016616">
    <property type="term" value="F:oxidoreductase activity, acting on the CH-OH group of donors, NAD or NADP as acceptor"/>
    <property type="evidence" value="ECO:0007669"/>
    <property type="project" value="InterPro"/>
</dbReference>